<dbReference type="GO" id="GO:0016020">
    <property type="term" value="C:membrane"/>
    <property type="evidence" value="ECO:0007669"/>
    <property type="project" value="InterPro"/>
</dbReference>
<dbReference type="SUPFAM" id="SSF158544">
    <property type="entry name" value="GspK insert domain-like"/>
    <property type="match status" value="1"/>
</dbReference>
<dbReference type="PANTHER" id="PTHR38831:SF2">
    <property type="entry name" value="TYPE II SECRETION SYSTEM PROTEIN K"/>
    <property type="match status" value="1"/>
</dbReference>
<protein>
    <submittedName>
        <fullName evidence="1">General secretion pathway protein K</fullName>
    </submittedName>
</protein>
<evidence type="ECO:0000313" key="2">
    <source>
        <dbReference type="Proteomes" id="UP000182332"/>
    </source>
</evidence>
<proteinExistence type="predicted"/>
<sequence length="240" mass="26175">MNRQRGVALLLVLWAVATLSLLLGGLAGWVQLETRQASWQRQHTQALLAAQAGMNLALQALQDTDHRQRWIADGRAVPLAFDDARMVVSVTSERGKLDLNAASNEDITRVAQACGADRDEATRLGQALQARRNGSAAPLRVIEELRQVPGMTQRLYRRMAPEVTLWSGLSRPDAAFASPLLRSALNLPQQTATGTDPGSVLSIDSQAQLRGGVIARLQTTVLLSPSEGNAQPYRVLRWQE</sequence>
<dbReference type="InterPro" id="IPR038072">
    <property type="entry name" value="GspK_central_sf"/>
</dbReference>
<gene>
    <name evidence="1" type="ORF">SAMN05216197_101166</name>
</gene>
<dbReference type="RefSeq" id="WP_074883369.1">
    <property type="nucleotide sequence ID" value="NZ_FOHW01000001.1"/>
</dbReference>
<dbReference type="GO" id="GO:0009306">
    <property type="term" value="P:protein secretion"/>
    <property type="evidence" value="ECO:0007669"/>
    <property type="project" value="InterPro"/>
</dbReference>
<dbReference type="AlphaFoldDB" id="A0A1H9YD37"/>
<dbReference type="OrthoDB" id="6183040at2"/>
<evidence type="ECO:0000313" key="1">
    <source>
        <dbReference type="EMBL" id="SES66467.1"/>
    </source>
</evidence>
<accession>A0A1H9YD37</accession>
<dbReference type="PANTHER" id="PTHR38831">
    <property type="entry name" value="TYPE II SECRETION SYSTEM PROTEIN K"/>
    <property type="match status" value="1"/>
</dbReference>
<dbReference type="InterPro" id="IPR005628">
    <property type="entry name" value="GspK"/>
</dbReference>
<reference evidence="1 2" key="1">
    <citation type="submission" date="2016-10" db="EMBL/GenBank/DDBJ databases">
        <authorList>
            <person name="de Groot N.N."/>
        </authorList>
    </citation>
    <scope>NUCLEOTIDE SEQUENCE [LARGE SCALE GENOMIC DNA]</scope>
    <source>
        <strain evidence="1 2">DSM 11363</strain>
    </source>
</reference>
<dbReference type="Proteomes" id="UP000182332">
    <property type="component" value="Unassembled WGS sequence"/>
</dbReference>
<dbReference type="EMBL" id="FOHW01000001">
    <property type="protein sequence ID" value="SES66467.1"/>
    <property type="molecule type" value="Genomic_DNA"/>
</dbReference>
<organism evidence="1 2">
    <name type="scientific">Pseudomonas graminis</name>
    <dbReference type="NCBI Taxonomy" id="158627"/>
    <lineage>
        <taxon>Bacteria</taxon>
        <taxon>Pseudomonadati</taxon>
        <taxon>Pseudomonadota</taxon>
        <taxon>Gammaproteobacteria</taxon>
        <taxon>Pseudomonadales</taxon>
        <taxon>Pseudomonadaceae</taxon>
        <taxon>Pseudomonas</taxon>
    </lineage>
</organism>
<name>A0A1H9YD37_9PSED</name>